<accession>A0ABW1G1F6</accession>
<protein>
    <submittedName>
        <fullName evidence="3">Diacylglycerol kinase family protein</fullName>
    </submittedName>
</protein>
<dbReference type="RefSeq" id="WP_380582965.1">
    <property type="nucleotide sequence ID" value="NZ_JBHSQJ010000047.1"/>
</dbReference>
<dbReference type="EMBL" id="JBHSQJ010000047">
    <property type="protein sequence ID" value="MFC5907992.1"/>
    <property type="molecule type" value="Genomic_DNA"/>
</dbReference>
<evidence type="ECO:0000256" key="1">
    <source>
        <dbReference type="SAM" id="Phobius"/>
    </source>
</evidence>
<dbReference type="PROSITE" id="PS50146">
    <property type="entry name" value="DAGK"/>
    <property type="match status" value="1"/>
</dbReference>
<dbReference type="InterPro" id="IPR016064">
    <property type="entry name" value="NAD/diacylglycerol_kinase_sf"/>
</dbReference>
<proteinExistence type="predicted"/>
<dbReference type="SMART" id="SM00046">
    <property type="entry name" value="DAGKc"/>
    <property type="match status" value="1"/>
</dbReference>
<dbReference type="Pfam" id="PF00781">
    <property type="entry name" value="DAGK_cat"/>
    <property type="match status" value="1"/>
</dbReference>
<name>A0ABW1G1F6_9ACTN</name>
<keyword evidence="3" id="KW-0418">Kinase</keyword>
<dbReference type="Gene3D" id="3.40.50.10330">
    <property type="entry name" value="Probable inorganic polyphosphate/atp-NAD kinase, domain 1"/>
    <property type="match status" value="1"/>
</dbReference>
<keyword evidence="3" id="KW-0808">Transferase</keyword>
<keyword evidence="1" id="KW-0812">Transmembrane</keyword>
<dbReference type="InterPro" id="IPR001206">
    <property type="entry name" value="Diacylglycerol_kinase_cat_dom"/>
</dbReference>
<feature type="transmembrane region" description="Helical" evidence="1">
    <location>
        <begin position="90"/>
        <end position="108"/>
    </location>
</feature>
<dbReference type="InterPro" id="IPR017438">
    <property type="entry name" value="ATP-NAD_kinase_N"/>
</dbReference>
<dbReference type="Gene3D" id="2.60.200.40">
    <property type="match status" value="1"/>
</dbReference>
<evidence type="ECO:0000259" key="2">
    <source>
        <dbReference type="PROSITE" id="PS50146"/>
    </source>
</evidence>
<feature type="transmembrane region" description="Helical" evidence="1">
    <location>
        <begin position="63"/>
        <end position="84"/>
    </location>
</feature>
<comment type="caution">
    <text evidence="3">The sequence shown here is derived from an EMBL/GenBank/DDBJ whole genome shotgun (WGS) entry which is preliminary data.</text>
</comment>
<dbReference type="SUPFAM" id="SSF111331">
    <property type="entry name" value="NAD kinase/diacylglycerol kinase-like"/>
    <property type="match status" value="1"/>
</dbReference>
<reference evidence="4" key="1">
    <citation type="journal article" date="2019" name="Int. J. Syst. Evol. Microbiol.">
        <title>The Global Catalogue of Microorganisms (GCM) 10K type strain sequencing project: providing services to taxonomists for standard genome sequencing and annotation.</title>
        <authorList>
            <consortium name="The Broad Institute Genomics Platform"/>
            <consortium name="The Broad Institute Genome Sequencing Center for Infectious Disease"/>
            <person name="Wu L."/>
            <person name="Ma J."/>
        </authorList>
    </citation>
    <scope>NUCLEOTIDE SEQUENCE [LARGE SCALE GENOMIC DNA]</scope>
    <source>
        <strain evidence="4">JCM 4816</strain>
    </source>
</reference>
<sequence>MASAQRRARSWARLALLCAGGAVAVVLLGAGLASVLFLVTGMAALALSGMGGWWALSHHGPARWAGALLAVAAPGAVIAFYVGSGVLVEVLVALVLWALALACGRAAIRRLRQPHGQRPREAPRPRRPVLIMNPRSGDGKVEDFGLAAKARALGAKVILLEPDVDHDVAALAREAVADGADLLGVAGGDASQAQVAAVAAESGLPFLVVPAGTRNHFAMDLGLDRADPSRSLDALTDGVEVRVDLGRVAGRPFVNTVSFGVYAEIVQSPEYRDAKNRTILQQLPERLLGASGARLEAQADDIRLTAPQAVLVSNNPYTFADPLGGGRRPRLDLGVLGVLGIRVEGAAQAAEIAVLGLQARSITSVTAHQVVVEADRPEIPVAVDGEALTLPTPVSCSLLPRVLRVRVPRHRPGAAVTSVPVDWRRIIRLALGRE</sequence>
<organism evidence="3 4">
    <name type="scientific">Streptacidiphilus monticola</name>
    <dbReference type="NCBI Taxonomy" id="2161674"/>
    <lineage>
        <taxon>Bacteria</taxon>
        <taxon>Bacillati</taxon>
        <taxon>Actinomycetota</taxon>
        <taxon>Actinomycetes</taxon>
        <taxon>Kitasatosporales</taxon>
        <taxon>Streptomycetaceae</taxon>
        <taxon>Streptacidiphilus</taxon>
    </lineage>
</organism>
<keyword evidence="1" id="KW-1133">Transmembrane helix</keyword>
<gene>
    <name evidence="3" type="ORF">ACFP3V_12305</name>
</gene>
<evidence type="ECO:0000313" key="3">
    <source>
        <dbReference type="EMBL" id="MFC5907992.1"/>
    </source>
</evidence>
<dbReference type="Proteomes" id="UP001596174">
    <property type="component" value="Unassembled WGS sequence"/>
</dbReference>
<dbReference type="GO" id="GO:0016301">
    <property type="term" value="F:kinase activity"/>
    <property type="evidence" value="ECO:0007669"/>
    <property type="project" value="UniProtKB-KW"/>
</dbReference>
<feature type="transmembrane region" description="Helical" evidence="1">
    <location>
        <begin position="12"/>
        <end position="30"/>
    </location>
</feature>
<keyword evidence="1" id="KW-0472">Membrane</keyword>
<feature type="domain" description="DAGKc" evidence="2">
    <location>
        <begin position="123"/>
        <end position="252"/>
    </location>
</feature>
<keyword evidence="4" id="KW-1185">Reference proteome</keyword>
<evidence type="ECO:0000313" key="4">
    <source>
        <dbReference type="Proteomes" id="UP001596174"/>
    </source>
</evidence>